<organism evidence="6 7">
    <name type="scientific">Paspalum notatum var. saurae</name>
    <dbReference type="NCBI Taxonomy" id="547442"/>
    <lineage>
        <taxon>Eukaryota</taxon>
        <taxon>Viridiplantae</taxon>
        <taxon>Streptophyta</taxon>
        <taxon>Embryophyta</taxon>
        <taxon>Tracheophyta</taxon>
        <taxon>Spermatophyta</taxon>
        <taxon>Magnoliopsida</taxon>
        <taxon>Liliopsida</taxon>
        <taxon>Poales</taxon>
        <taxon>Poaceae</taxon>
        <taxon>PACMAD clade</taxon>
        <taxon>Panicoideae</taxon>
        <taxon>Andropogonodae</taxon>
        <taxon>Paspaleae</taxon>
        <taxon>Paspalinae</taxon>
        <taxon>Paspalum</taxon>
    </lineage>
</organism>
<evidence type="ECO:0000256" key="2">
    <source>
        <dbReference type="ARBA" id="ARBA00004496"/>
    </source>
</evidence>
<sequence>MASGARLGPAAGGGARCGQRRASVAPRDVGLQGRGHEATVTEENFGTEHRYGHNLHYYYQHWLHCERKQPFFYWCSSSETFESYISKLAEENKLKAKERRLIPRTTGQGGSCCSNASGIFSQKERATYEVMVEDGKMMYKLMSQKRVDTFEGPRDAKWIFVLSTTRILYIGVGSPTTPA</sequence>
<evidence type="ECO:0000256" key="5">
    <source>
        <dbReference type="SAM" id="MobiDB-lite"/>
    </source>
</evidence>
<dbReference type="Proteomes" id="UP001341281">
    <property type="component" value="Chromosome 02"/>
</dbReference>
<keyword evidence="4" id="KW-0539">Nucleus</keyword>
<feature type="region of interest" description="Disordered" evidence="5">
    <location>
        <begin position="1"/>
        <end position="25"/>
    </location>
</feature>
<gene>
    <name evidence="6" type="ORF">U9M48_006249</name>
</gene>
<evidence type="ECO:0000256" key="3">
    <source>
        <dbReference type="ARBA" id="ARBA00022490"/>
    </source>
</evidence>
<protein>
    <submittedName>
        <fullName evidence="6">Uncharacterized protein</fullName>
    </submittedName>
</protein>
<evidence type="ECO:0000256" key="1">
    <source>
        <dbReference type="ARBA" id="ARBA00004123"/>
    </source>
</evidence>
<evidence type="ECO:0000313" key="6">
    <source>
        <dbReference type="EMBL" id="WVZ55609.1"/>
    </source>
</evidence>
<keyword evidence="7" id="KW-1185">Reference proteome</keyword>
<dbReference type="GO" id="GO:0005737">
    <property type="term" value="C:cytoplasm"/>
    <property type="evidence" value="ECO:0007669"/>
    <property type="project" value="UniProtKB-SubCell"/>
</dbReference>
<proteinExistence type="predicted"/>
<keyword evidence="3" id="KW-0963">Cytoplasm</keyword>
<dbReference type="AlphaFoldDB" id="A0AAQ3PZE5"/>
<dbReference type="PANTHER" id="PTHR31250">
    <property type="entry name" value="IQ DOMAIN-CONTAINING PROTEIN IQM3"/>
    <property type="match status" value="1"/>
</dbReference>
<dbReference type="GO" id="GO:0005634">
    <property type="term" value="C:nucleus"/>
    <property type="evidence" value="ECO:0007669"/>
    <property type="project" value="UniProtKB-SubCell"/>
</dbReference>
<evidence type="ECO:0000256" key="4">
    <source>
        <dbReference type="ARBA" id="ARBA00023242"/>
    </source>
</evidence>
<dbReference type="PANTHER" id="PTHR31250:SF5">
    <property type="entry name" value="FAMILY PROTEIN, PUTATIVE, EXPRESSED-RELATED"/>
    <property type="match status" value="1"/>
</dbReference>
<evidence type="ECO:0000313" key="7">
    <source>
        <dbReference type="Proteomes" id="UP001341281"/>
    </source>
</evidence>
<name>A0AAQ3PZE5_PASNO</name>
<dbReference type="EMBL" id="CP144746">
    <property type="protein sequence ID" value="WVZ55609.1"/>
    <property type="molecule type" value="Genomic_DNA"/>
</dbReference>
<accession>A0AAQ3PZE5</accession>
<comment type="subcellular location">
    <subcellularLocation>
        <location evidence="2">Cytoplasm</location>
    </subcellularLocation>
    <subcellularLocation>
        <location evidence="1">Nucleus</location>
    </subcellularLocation>
</comment>
<dbReference type="InterPro" id="IPR044159">
    <property type="entry name" value="IQM"/>
</dbReference>
<reference evidence="6 7" key="1">
    <citation type="submission" date="2024-02" db="EMBL/GenBank/DDBJ databases">
        <title>High-quality chromosome-scale genome assembly of Pensacola bahiagrass (Paspalum notatum Flugge var. saurae).</title>
        <authorList>
            <person name="Vega J.M."/>
            <person name="Podio M."/>
            <person name="Orjuela J."/>
            <person name="Siena L.A."/>
            <person name="Pessino S.C."/>
            <person name="Combes M.C."/>
            <person name="Mariac C."/>
            <person name="Albertini E."/>
            <person name="Pupilli F."/>
            <person name="Ortiz J.P.A."/>
            <person name="Leblanc O."/>
        </authorList>
    </citation>
    <scope>NUCLEOTIDE SEQUENCE [LARGE SCALE GENOMIC DNA]</scope>
    <source>
        <strain evidence="6">R1</strain>
        <tissue evidence="6">Leaf</tissue>
    </source>
</reference>